<dbReference type="STRING" id="1618446.UV61_C0004G0045"/>
<evidence type="ECO:0000256" key="13">
    <source>
        <dbReference type="ARBA" id="ARBA00023204"/>
    </source>
</evidence>
<dbReference type="GO" id="GO:0004518">
    <property type="term" value="F:nuclease activity"/>
    <property type="evidence" value="ECO:0007669"/>
    <property type="project" value="UniProtKB-KW"/>
</dbReference>
<dbReference type="GO" id="GO:0009380">
    <property type="term" value="C:excinuclease repair complex"/>
    <property type="evidence" value="ECO:0007669"/>
    <property type="project" value="InterPro"/>
</dbReference>
<evidence type="ECO:0000256" key="16">
    <source>
        <dbReference type="ARBA" id="ARBA00042156"/>
    </source>
</evidence>
<evidence type="ECO:0000256" key="7">
    <source>
        <dbReference type="ARBA" id="ARBA00022769"/>
    </source>
</evidence>
<feature type="domain" description="ABC transporter" evidence="17">
    <location>
        <begin position="690"/>
        <end position="1033"/>
    </location>
</feature>
<keyword evidence="10" id="KW-0067">ATP-binding</keyword>
<dbReference type="CDD" id="cd03270">
    <property type="entry name" value="ABC_UvrA_I"/>
    <property type="match status" value="1"/>
</dbReference>
<dbReference type="PROSITE" id="PS00211">
    <property type="entry name" value="ABC_TRANSPORTER_1"/>
    <property type="match status" value="2"/>
</dbReference>
<dbReference type="PATRIC" id="fig|1618446.3.peg.579"/>
<evidence type="ECO:0000256" key="5">
    <source>
        <dbReference type="ARBA" id="ARBA00022741"/>
    </source>
</evidence>
<dbReference type="Gene3D" id="3.40.50.300">
    <property type="entry name" value="P-loop containing nucleotide triphosphate hydrolases"/>
    <property type="match status" value="3"/>
</dbReference>
<organism evidence="18 19">
    <name type="scientific">Candidatus Gottesmanbacteria bacterium GW2011_GWB1_43_11</name>
    <dbReference type="NCBI Taxonomy" id="1618446"/>
    <lineage>
        <taxon>Bacteria</taxon>
        <taxon>Candidatus Gottesmaniibacteriota</taxon>
    </lineage>
</organism>
<dbReference type="InterPro" id="IPR027417">
    <property type="entry name" value="P-loop_NTPase"/>
</dbReference>
<keyword evidence="11" id="KW-0267">Excision nuclease</keyword>
<dbReference type="EMBL" id="LCFD01000004">
    <property type="protein sequence ID" value="KKS87119.1"/>
    <property type="molecule type" value="Genomic_DNA"/>
</dbReference>
<comment type="subcellular location">
    <subcellularLocation>
        <location evidence="1">Cytoplasm</location>
    </subcellularLocation>
</comment>
<evidence type="ECO:0000256" key="1">
    <source>
        <dbReference type="ARBA" id="ARBA00004496"/>
    </source>
</evidence>
<keyword evidence="13" id="KW-0234">DNA repair</keyword>
<comment type="caution">
    <text evidence="18">The sequence shown here is derived from an EMBL/GenBank/DDBJ whole genome shotgun (WGS) entry which is preliminary data.</text>
</comment>
<dbReference type="Gene3D" id="1.10.8.280">
    <property type="entry name" value="ABC transporter ATPase domain-like"/>
    <property type="match status" value="1"/>
</dbReference>
<keyword evidence="12" id="KW-0238">DNA-binding</keyword>
<dbReference type="SUPFAM" id="SSF52540">
    <property type="entry name" value="P-loop containing nucleoside triphosphate hydrolases"/>
    <property type="match status" value="2"/>
</dbReference>
<dbReference type="Proteomes" id="UP000034050">
    <property type="component" value="Unassembled WGS sequence"/>
</dbReference>
<evidence type="ECO:0000256" key="6">
    <source>
        <dbReference type="ARBA" id="ARBA00022763"/>
    </source>
</evidence>
<evidence type="ECO:0000256" key="9">
    <source>
        <dbReference type="ARBA" id="ARBA00022833"/>
    </source>
</evidence>
<keyword evidence="5" id="KW-0547">Nucleotide-binding</keyword>
<dbReference type="PROSITE" id="PS50893">
    <property type="entry name" value="ABC_TRANSPORTER_2"/>
    <property type="match status" value="1"/>
</dbReference>
<dbReference type="InterPro" id="IPR041552">
    <property type="entry name" value="UvrA_DNA-bd"/>
</dbReference>
<dbReference type="InterPro" id="IPR004602">
    <property type="entry name" value="UvrA"/>
</dbReference>
<dbReference type="Pfam" id="PF17755">
    <property type="entry name" value="UvrA_DNA-bind"/>
    <property type="match status" value="1"/>
</dbReference>
<dbReference type="AlphaFoldDB" id="A0A0G1CNK2"/>
<protein>
    <recommendedName>
        <fullName evidence="15">UvrABC system protein A</fullName>
    </recommendedName>
    <alternativeName>
        <fullName evidence="16">Excinuclease ABC subunit A</fullName>
    </alternativeName>
</protein>
<dbReference type="FunFam" id="1.20.1580.10:FF:000002">
    <property type="entry name" value="UvrABC system protein A"/>
    <property type="match status" value="1"/>
</dbReference>
<reference evidence="18 19" key="1">
    <citation type="journal article" date="2015" name="Nature">
        <title>rRNA introns, odd ribosomes, and small enigmatic genomes across a large radiation of phyla.</title>
        <authorList>
            <person name="Brown C.T."/>
            <person name="Hug L.A."/>
            <person name="Thomas B.C."/>
            <person name="Sharon I."/>
            <person name="Castelle C.J."/>
            <person name="Singh A."/>
            <person name="Wilkins M.J."/>
            <person name="Williams K.H."/>
            <person name="Banfield J.F."/>
        </authorList>
    </citation>
    <scope>NUCLEOTIDE SEQUENCE [LARGE SCALE GENOMIC DNA]</scope>
</reference>
<evidence type="ECO:0000256" key="14">
    <source>
        <dbReference type="ARBA" id="ARBA00038000"/>
    </source>
</evidence>
<dbReference type="PANTHER" id="PTHR43152:SF3">
    <property type="entry name" value="UVRABC SYSTEM PROTEIN A"/>
    <property type="match status" value="1"/>
</dbReference>
<evidence type="ECO:0000256" key="11">
    <source>
        <dbReference type="ARBA" id="ARBA00022881"/>
    </source>
</evidence>
<dbReference type="NCBIfam" id="TIGR00630">
    <property type="entry name" value="uvra"/>
    <property type="match status" value="1"/>
</dbReference>
<dbReference type="InterPro" id="IPR003439">
    <property type="entry name" value="ABC_transporter-like_ATP-bd"/>
</dbReference>
<evidence type="ECO:0000259" key="17">
    <source>
        <dbReference type="PROSITE" id="PS50893"/>
    </source>
</evidence>
<evidence type="ECO:0000256" key="10">
    <source>
        <dbReference type="ARBA" id="ARBA00022840"/>
    </source>
</evidence>
<dbReference type="CDD" id="cd03271">
    <property type="entry name" value="ABC_UvrA_II"/>
    <property type="match status" value="1"/>
</dbReference>
<keyword evidence="2" id="KW-0963">Cytoplasm</keyword>
<evidence type="ECO:0000256" key="3">
    <source>
        <dbReference type="ARBA" id="ARBA00022723"/>
    </source>
</evidence>
<dbReference type="GO" id="GO:0008270">
    <property type="term" value="F:zinc ion binding"/>
    <property type="evidence" value="ECO:0007669"/>
    <property type="project" value="UniProtKB-KW"/>
</dbReference>
<dbReference type="PANTHER" id="PTHR43152">
    <property type="entry name" value="UVRABC SYSTEM PROTEIN A"/>
    <property type="match status" value="1"/>
</dbReference>
<keyword evidence="3" id="KW-0479">Metal-binding</keyword>
<evidence type="ECO:0000313" key="19">
    <source>
        <dbReference type="Proteomes" id="UP000034050"/>
    </source>
</evidence>
<dbReference type="InterPro" id="IPR017871">
    <property type="entry name" value="ABC_transporter-like_CS"/>
</dbReference>
<dbReference type="GO" id="GO:0003677">
    <property type="term" value="F:DNA binding"/>
    <property type="evidence" value="ECO:0007669"/>
    <property type="project" value="UniProtKB-KW"/>
</dbReference>
<dbReference type="Gene3D" id="1.20.1580.10">
    <property type="entry name" value="ABC transporter ATPase like domain"/>
    <property type="match status" value="3"/>
</dbReference>
<gene>
    <name evidence="18" type="ORF">UV61_C0004G0045</name>
</gene>
<dbReference type="GO" id="GO:0005737">
    <property type="term" value="C:cytoplasm"/>
    <property type="evidence" value="ECO:0007669"/>
    <property type="project" value="UniProtKB-SubCell"/>
</dbReference>
<evidence type="ECO:0000256" key="2">
    <source>
        <dbReference type="ARBA" id="ARBA00022490"/>
    </source>
</evidence>
<keyword evidence="9" id="KW-0862">Zinc</keyword>
<keyword evidence="4" id="KW-0677">Repeat</keyword>
<evidence type="ECO:0000256" key="15">
    <source>
        <dbReference type="ARBA" id="ARBA00039316"/>
    </source>
</evidence>
<dbReference type="GO" id="GO:0006289">
    <property type="term" value="P:nucleotide-excision repair"/>
    <property type="evidence" value="ECO:0007669"/>
    <property type="project" value="InterPro"/>
</dbReference>
<evidence type="ECO:0000256" key="4">
    <source>
        <dbReference type="ARBA" id="ARBA00022737"/>
    </source>
</evidence>
<evidence type="ECO:0000313" key="18">
    <source>
        <dbReference type="EMBL" id="KKS87119.1"/>
    </source>
</evidence>
<evidence type="ECO:0000256" key="12">
    <source>
        <dbReference type="ARBA" id="ARBA00023125"/>
    </source>
</evidence>
<dbReference type="InterPro" id="IPR041102">
    <property type="entry name" value="UvrA_inter"/>
</dbReference>
<keyword evidence="6" id="KW-0227">DNA damage</keyword>
<keyword evidence="7" id="KW-0228">DNA excision</keyword>
<dbReference type="GO" id="GO:0016887">
    <property type="term" value="F:ATP hydrolysis activity"/>
    <property type="evidence" value="ECO:0007669"/>
    <property type="project" value="InterPro"/>
</dbReference>
<proteinExistence type="inferred from homology"/>
<evidence type="ECO:0000256" key="8">
    <source>
        <dbReference type="ARBA" id="ARBA00022771"/>
    </source>
</evidence>
<dbReference type="NCBIfam" id="NF001503">
    <property type="entry name" value="PRK00349.1"/>
    <property type="match status" value="1"/>
</dbReference>
<keyword evidence="8" id="KW-0863">Zinc-finger</keyword>
<comment type="similarity">
    <text evidence="14">Belongs to the ABC transporter superfamily. UvrA family.</text>
</comment>
<dbReference type="GO" id="GO:0005524">
    <property type="term" value="F:ATP binding"/>
    <property type="evidence" value="ECO:0007669"/>
    <property type="project" value="UniProtKB-KW"/>
</dbReference>
<name>A0A0G1CNK2_9BACT</name>
<dbReference type="Gene3D" id="3.30.190.20">
    <property type="match status" value="1"/>
</dbReference>
<accession>A0A0G1CNK2</accession>
<sequence>MIFFTFLLVQESKQRKTASEGFAIFLTSGNQGDPSSDQLADVSPLLPLSKKNCAKHFKWQGAKYIMDQFIKVRGARQHNLKNINLDIPKNKLVVFTGLSGSGKSSLAFDTIYAEGQRRYVESLSSYARQFLGIMSKPDVDSIDGLSPAISIDQKATSHNPRSTVGTVTEIYDYLRLLFARIGHPHCPNCGREIERQSPEQIVTSILRRIEVLSEEKITGQAQRFLILSPVVRDRKGEFSSLFDNLRAKGYAKARIDGRIMDLNEDLVLIKTNKHTIEVVIDRVSATKKEMRAKLFQSNLKTRLTEAVESAATLSDGLVIVSEVLDSAFEFPDKPKKFTDHLFSQRFACPVCNISIPEIEPRSFSFNSPHGACPTCSGIGSLLKIDPELVFNPNLTIAEGGILPYSKMFFHDTWFSRLIKTVATENKINLRIPIRDLDEAHKKVLLSGTGQREYEVTGTNRFGRVTQIYEKFPGMLTDLEQKFSQTESEYVRSEIEKFMRIETCPTCYGARLKPEILQITIMQKSIVDITDMAIDRALTWIKQITSELTTREQQIATMIIKEIVTRFNFLVSVGLNYLTLGRTANTLAGGEAQRIRLASQIGSGLTGVLYVLDEPSIGLHQRDNFRLIATLKSLRDLGNSVIVVEHDREIMEESDLIFDFGPGAGNGGGRIVFSGTAEELKKSTTPTGKYLRDPDLIRVSPRPQSVTRELRLVGASANNLKKVAVVFPLGKFICVTGVSGSGKSTLVSETLYPALAASHRSYFRTKPGKYTSLTGTEYVDKVILVDQSPIGRTPKSNPATYTGVFTFMRDLFTQLPEAKVRGYRPGRFSFNVKGGRCEPCEGEGQIKIEMQFLSDVYVTCEVCHGRRYNSETLEVHYKSKSIADVLEMTVGEAVSFFNHFPPIAQKLATLNDVGLGYIKLGQPAPTLSGGESQRVKLASELSKRQTGSTVYILDEPTTGLHFADIQKLLVVLARLVDKGNTVIVIEHNLDVIKNADYIIDLGPEGGDGGGEVIATGSPREISQTRASATGQYLRKFLE</sequence>
<dbReference type="Pfam" id="PF17760">
    <property type="entry name" value="UvrA_inter"/>
    <property type="match status" value="1"/>
</dbReference>